<proteinExistence type="predicted"/>
<accession>A0A016SFK2</accession>
<protein>
    <submittedName>
        <fullName evidence="1">Uncharacterized protein</fullName>
    </submittedName>
</protein>
<reference evidence="2" key="1">
    <citation type="journal article" date="2015" name="Nat. Genet.">
        <title>The genome and transcriptome of the zoonotic hookworm Ancylostoma ceylanicum identify infection-specific gene families.</title>
        <authorList>
            <person name="Schwarz E.M."/>
            <person name="Hu Y."/>
            <person name="Antoshechkin I."/>
            <person name="Miller M.M."/>
            <person name="Sternberg P.W."/>
            <person name="Aroian R.V."/>
        </authorList>
    </citation>
    <scope>NUCLEOTIDE SEQUENCE</scope>
    <source>
        <strain evidence="2">HY135</strain>
    </source>
</reference>
<evidence type="ECO:0000313" key="2">
    <source>
        <dbReference type="Proteomes" id="UP000024635"/>
    </source>
</evidence>
<dbReference type="Proteomes" id="UP000024635">
    <property type="component" value="Unassembled WGS sequence"/>
</dbReference>
<organism evidence="1 2">
    <name type="scientific">Ancylostoma ceylanicum</name>
    <dbReference type="NCBI Taxonomy" id="53326"/>
    <lineage>
        <taxon>Eukaryota</taxon>
        <taxon>Metazoa</taxon>
        <taxon>Ecdysozoa</taxon>
        <taxon>Nematoda</taxon>
        <taxon>Chromadorea</taxon>
        <taxon>Rhabditida</taxon>
        <taxon>Rhabditina</taxon>
        <taxon>Rhabditomorpha</taxon>
        <taxon>Strongyloidea</taxon>
        <taxon>Ancylostomatidae</taxon>
        <taxon>Ancylostomatinae</taxon>
        <taxon>Ancylostoma</taxon>
    </lineage>
</organism>
<gene>
    <name evidence="1" type="primary">Acey_s0235.g3190</name>
    <name evidence="1" type="ORF">Y032_0235g3190</name>
</gene>
<keyword evidence="2" id="KW-1185">Reference proteome</keyword>
<name>A0A016SFK2_9BILA</name>
<comment type="caution">
    <text evidence="1">The sequence shown here is derived from an EMBL/GenBank/DDBJ whole genome shotgun (WGS) entry which is preliminary data.</text>
</comment>
<dbReference type="EMBL" id="JARK01001571">
    <property type="protein sequence ID" value="EYB89167.1"/>
    <property type="molecule type" value="Genomic_DNA"/>
</dbReference>
<dbReference type="AlphaFoldDB" id="A0A016SFK2"/>
<evidence type="ECO:0000313" key="1">
    <source>
        <dbReference type="EMBL" id="EYB89167.1"/>
    </source>
</evidence>
<sequence length="83" mass="9305">MKLTECTAWFSNTKILVLSIIAAAEKFISINNLNFSPLPPCLRSEKLVHVKITSCLKRLQSGLMFPVKDSLRIVMKVRRDGSG</sequence>